<name>A0A7W7PIE5_STRNE</name>
<keyword evidence="2" id="KW-0472">Membrane</keyword>
<dbReference type="Gene3D" id="3.60.40.10">
    <property type="entry name" value="PPM-type phosphatase domain"/>
    <property type="match status" value="1"/>
</dbReference>
<keyword evidence="2" id="KW-0812">Transmembrane</keyword>
<dbReference type="AlphaFoldDB" id="A0A7W7PIE5"/>
<feature type="domain" description="PPM-type phosphatase" evidence="3">
    <location>
        <begin position="143"/>
        <end position="366"/>
    </location>
</feature>
<dbReference type="RefSeq" id="WP_184738343.1">
    <property type="nucleotide sequence ID" value="NZ_CP147867.1"/>
</dbReference>
<feature type="transmembrane region" description="Helical" evidence="2">
    <location>
        <begin position="94"/>
        <end position="111"/>
    </location>
</feature>
<evidence type="ECO:0000259" key="3">
    <source>
        <dbReference type="SMART" id="SM00331"/>
    </source>
</evidence>
<evidence type="ECO:0000313" key="4">
    <source>
        <dbReference type="EMBL" id="MBB4889700.1"/>
    </source>
</evidence>
<sequence>MRLPHRPLGQGQPWRHRPGLIAVPLGLIGAIMAVDLATGADIHLGPLLVVAPAITAAIGGPRLTAFIGALAVGAEVALSAIFGRLTTAEQQTQIGAILAVSLFVVAFRIVYERHERKLGQTRLVADVAQKVLLRPLPSRIGPLRIASLYIAAEAEARIGGDLYAAVRTRQGTRIMIGDVRGKGLAAVGDAALLLGAFRAAAHRHPPLPRLVAHLHNTVYWDMAEPTAGPEAGECFVTAAVLEIPDEGEQIQLINCGHPSPLLVRDGQVTPLAVQDPCLPLGLGSDFTEDDYVSEPFGYDNGDLILIYTDGVIEARDGKGVFYPLAERLAGCEVTGPQQLIDRIHTDLLAHTGGALGDDVALVAIQRCP</sequence>
<proteinExistence type="predicted"/>
<dbReference type="InterPro" id="IPR001932">
    <property type="entry name" value="PPM-type_phosphatase-like_dom"/>
</dbReference>
<dbReference type="SUPFAM" id="SSF81606">
    <property type="entry name" value="PP2C-like"/>
    <property type="match status" value="1"/>
</dbReference>
<gene>
    <name evidence="4" type="ORF">FHS38_005776</name>
</gene>
<dbReference type="InterPro" id="IPR052016">
    <property type="entry name" value="Bact_Sigma-Reg"/>
</dbReference>
<evidence type="ECO:0000256" key="1">
    <source>
        <dbReference type="ARBA" id="ARBA00022801"/>
    </source>
</evidence>
<keyword evidence="5" id="KW-1185">Reference proteome</keyword>
<comment type="caution">
    <text evidence="4">The sequence shown here is derived from an EMBL/GenBank/DDBJ whole genome shotgun (WGS) entry which is preliminary data.</text>
</comment>
<reference evidence="4 5" key="1">
    <citation type="submission" date="2020-08" db="EMBL/GenBank/DDBJ databases">
        <title>Genomic Encyclopedia of Type Strains, Phase III (KMG-III): the genomes of soil and plant-associated and newly described type strains.</title>
        <authorList>
            <person name="Whitman W."/>
        </authorList>
    </citation>
    <scope>NUCLEOTIDE SEQUENCE [LARGE SCALE GENOMIC DNA]</scope>
    <source>
        <strain evidence="4 5">CECT 3265</strain>
    </source>
</reference>
<protein>
    <submittedName>
        <fullName evidence="4">Serine phosphatase RsbU (Regulator of sigma subunit)</fullName>
    </submittedName>
</protein>
<dbReference type="GO" id="GO:0016791">
    <property type="term" value="F:phosphatase activity"/>
    <property type="evidence" value="ECO:0007669"/>
    <property type="project" value="TreeGrafter"/>
</dbReference>
<accession>A0A7W7PIE5</accession>
<keyword evidence="1" id="KW-0378">Hydrolase</keyword>
<dbReference type="SMART" id="SM00331">
    <property type="entry name" value="PP2C_SIG"/>
    <property type="match status" value="1"/>
</dbReference>
<organism evidence="4 5">
    <name type="scientific">Streptomyces netropsis</name>
    <name type="common">Streptoverticillium netropsis</name>
    <dbReference type="NCBI Taxonomy" id="55404"/>
    <lineage>
        <taxon>Bacteria</taxon>
        <taxon>Bacillati</taxon>
        <taxon>Actinomycetota</taxon>
        <taxon>Actinomycetes</taxon>
        <taxon>Kitasatosporales</taxon>
        <taxon>Streptomycetaceae</taxon>
        <taxon>Streptomyces</taxon>
    </lineage>
</organism>
<evidence type="ECO:0000313" key="5">
    <source>
        <dbReference type="Proteomes" id="UP000556436"/>
    </source>
</evidence>
<keyword evidence="2" id="KW-1133">Transmembrane helix</keyword>
<dbReference type="InterPro" id="IPR036457">
    <property type="entry name" value="PPM-type-like_dom_sf"/>
</dbReference>
<dbReference type="PANTHER" id="PTHR43156:SF2">
    <property type="entry name" value="STAGE II SPORULATION PROTEIN E"/>
    <property type="match status" value="1"/>
</dbReference>
<dbReference type="Pfam" id="PF07228">
    <property type="entry name" value="SpoIIE"/>
    <property type="match status" value="1"/>
</dbReference>
<dbReference type="EMBL" id="JACHJG010000014">
    <property type="protein sequence ID" value="MBB4889700.1"/>
    <property type="molecule type" value="Genomic_DNA"/>
</dbReference>
<dbReference type="Proteomes" id="UP000556436">
    <property type="component" value="Unassembled WGS sequence"/>
</dbReference>
<dbReference type="FunFam" id="3.60.40.10:FF:000058">
    <property type="entry name" value="Stage II sporulation protein E"/>
    <property type="match status" value="1"/>
</dbReference>
<evidence type="ECO:0000256" key="2">
    <source>
        <dbReference type="SAM" id="Phobius"/>
    </source>
</evidence>
<dbReference type="PANTHER" id="PTHR43156">
    <property type="entry name" value="STAGE II SPORULATION PROTEIN E-RELATED"/>
    <property type="match status" value="1"/>
</dbReference>
<feature type="transmembrane region" description="Helical" evidence="2">
    <location>
        <begin position="63"/>
        <end position="82"/>
    </location>
</feature>